<accession>A0AAD7CTD2</accession>
<evidence type="ECO:0000313" key="3">
    <source>
        <dbReference type="Proteomes" id="UP001221757"/>
    </source>
</evidence>
<protein>
    <submittedName>
        <fullName evidence="2">Uncharacterized protein</fullName>
    </submittedName>
</protein>
<sequence>MAKPRGWLCHYNFPYKNGGSIDLDSVIYFDLFSRYRPFMLEAQLDCAIIPKWIKELATGTTSPTTTTTTTTTTTSAPNTGAVLQNPTISNVLPSISSMNISKMKVTKKGKHGDFHQSPTFTEVPAHRRVGDVPLSPPLPASSAPGVGDLIAADQMGISVATTHSNGLLSPTMSDNVVTLVSRRRGISPLKHSKFRPVTVNFTLEQFSIIQRLVDNITVFHATRLDIALEWTWQDSAGQYSRGPGANARKREDKERRGRGCRWRRRRGGVWSCGTNTRCWVLKPVEVQLGIVVCGEVNVGRGEGELSWWKKGEEATYQNDIVLFHSSSSGVLLHRPVSQISQIAPQGNRDTSELRWTAAPPLARPAASTHWWARYGIEVPGHTCSLTPGAGEVIQPPTPCYPKRHPPPHPTRTASIIYASLRPHATLEEALAGTRGEDAPLQPQRGRELTVIGRKLSAWGNLGGWDVEIEDRVRNEGWSAPHGGANEWVEFASGRQKRLHQTAEERTAASEVARATRECKAAGLSVSWTRAERITYITAGCATRGWLGSRDTGTGRDSERRGQSCK</sequence>
<evidence type="ECO:0000313" key="2">
    <source>
        <dbReference type="EMBL" id="KAJ7662406.1"/>
    </source>
</evidence>
<keyword evidence="3" id="KW-1185">Reference proteome</keyword>
<dbReference type="AlphaFoldDB" id="A0AAD7CTD2"/>
<dbReference type="Proteomes" id="UP001221757">
    <property type="component" value="Unassembled WGS sequence"/>
</dbReference>
<gene>
    <name evidence="2" type="ORF">B0H17DRAFT_1144348</name>
</gene>
<comment type="caution">
    <text evidence="2">The sequence shown here is derived from an EMBL/GenBank/DDBJ whole genome shotgun (WGS) entry which is preliminary data.</text>
</comment>
<feature type="region of interest" description="Disordered" evidence="1">
    <location>
        <begin position="59"/>
        <end position="81"/>
    </location>
</feature>
<name>A0AAD7CTD2_MYCRO</name>
<feature type="compositionally biased region" description="Low complexity" evidence="1">
    <location>
        <begin position="59"/>
        <end position="80"/>
    </location>
</feature>
<organism evidence="2 3">
    <name type="scientific">Mycena rosella</name>
    <name type="common">Pink bonnet</name>
    <name type="synonym">Agaricus rosellus</name>
    <dbReference type="NCBI Taxonomy" id="1033263"/>
    <lineage>
        <taxon>Eukaryota</taxon>
        <taxon>Fungi</taxon>
        <taxon>Dikarya</taxon>
        <taxon>Basidiomycota</taxon>
        <taxon>Agaricomycotina</taxon>
        <taxon>Agaricomycetes</taxon>
        <taxon>Agaricomycetidae</taxon>
        <taxon>Agaricales</taxon>
        <taxon>Marasmiineae</taxon>
        <taxon>Mycenaceae</taxon>
        <taxon>Mycena</taxon>
    </lineage>
</organism>
<reference evidence="2" key="1">
    <citation type="submission" date="2023-03" db="EMBL/GenBank/DDBJ databases">
        <title>Massive genome expansion in bonnet fungi (Mycena s.s.) driven by repeated elements and novel gene families across ecological guilds.</title>
        <authorList>
            <consortium name="Lawrence Berkeley National Laboratory"/>
            <person name="Harder C.B."/>
            <person name="Miyauchi S."/>
            <person name="Viragh M."/>
            <person name="Kuo A."/>
            <person name="Thoen E."/>
            <person name="Andreopoulos B."/>
            <person name="Lu D."/>
            <person name="Skrede I."/>
            <person name="Drula E."/>
            <person name="Henrissat B."/>
            <person name="Morin E."/>
            <person name="Kohler A."/>
            <person name="Barry K."/>
            <person name="LaButti K."/>
            <person name="Morin E."/>
            <person name="Salamov A."/>
            <person name="Lipzen A."/>
            <person name="Mereny Z."/>
            <person name="Hegedus B."/>
            <person name="Baldrian P."/>
            <person name="Stursova M."/>
            <person name="Weitz H."/>
            <person name="Taylor A."/>
            <person name="Grigoriev I.V."/>
            <person name="Nagy L.G."/>
            <person name="Martin F."/>
            <person name="Kauserud H."/>
        </authorList>
    </citation>
    <scope>NUCLEOTIDE SEQUENCE</scope>
    <source>
        <strain evidence="2">CBHHK067</strain>
    </source>
</reference>
<proteinExistence type="predicted"/>
<dbReference type="EMBL" id="JARKIE010000241">
    <property type="protein sequence ID" value="KAJ7662406.1"/>
    <property type="molecule type" value="Genomic_DNA"/>
</dbReference>
<evidence type="ECO:0000256" key="1">
    <source>
        <dbReference type="SAM" id="MobiDB-lite"/>
    </source>
</evidence>